<dbReference type="InterPro" id="IPR003959">
    <property type="entry name" value="ATPase_AAA_core"/>
</dbReference>
<dbReference type="OrthoDB" id="179591at2"/>
<dbReference type="SUPFAM" id="SSF52540">
    <property type="entry name" value="P-loop containing nucleoside triphosphate hydrolases"/>
    <property type="match status" value="1"/>
</dbReference>
<dbReference type="PANTHER" id="PTHR32182">
    <property type="entry name" value="DNA REPLICATION AND REPAIR PROTEIN RECF"/>
    <property type="match status" value="1"/>
</dbReference>
<dbReference type="PANTHER" id="PTHR32182:SF25">
    <property type="entry name" value="SLR1056 PROTEIN"/>
    <property type="match status" value="1"/>
</dbReference>
<evidence type="ECO:0000313" key="3">
    <source>
        <dbReference type="Proteomes" id="UP000306196"/>
    </source>
</evidence>
<dbReference type="EMBL" id="VAUV01000011">
    <property type="protein sequence ID" value="TLD69707.1"/>
    <property type="molecule type" value="Genomic_DNA"/>
</dbReference>
<dbReference type="InterPro" id="IPR027417">
    <property type="entry name" value="P-loop_NTPase"/>
</dbReference>
<feature type="domain" description="ATPase AAA-type core" evidence="1">
    <location>
        <begin position="148"/>
        <end position="333"/>
    </location>
</feature>
<dbReference type="AlphaFoldDB" id="A0A5R8KBT6"/>
<reference evidence="2 3" key="1">
    <citation type="submission" date="2019-05" db="EMBL/GenBank/DDBJ databases">
        <title>Verrucobacter flavum gen. nov., sp. nov. a new member of the family Verrucomicrobiaceae.</title>
        <authorList>
            <person name="Szuroczki S."/>
            <person name="Abbaszade G."/>
            <person name="Szabo A."/>
            <person name="Felfoldi T."/>
            <person name="Schumann P."/>
            <person name="Boka K."/>
            <person name="Keki Z."/>
            <person name="Toumi M."/>
            <person name="Toth E."/>
        </authorList>
    </citation>
    <scope>NUCLEOTIDE SEQUENCE [LARGE SCALE GENOMIC DNA]</scope>
    <source>
        <strain evidence="2 3">MG-N-17</strain>
    </source>
</reference>
<accession>A0A5R8KBT6</accession>
<dbReference type="GO" id="GO:0000731">
    <property type="term" value="P:DNA synthesis involved in DNA repair"/>
    <property type="evidence" value="ECO:0007669"/>
    <property type="project" value="TreeGrafter"/>
</dbReference>
<dbReference type="Gene3D" id="3.40.50.300">
    <property type="entry name" value="P-loop containing nucleotide triphosphate hydrolases"/>
    <property type="match status" value="2"/>
</dbReference>
<keyword evidence="3" id="KW-1185">Reference proteome</keyword>
<gene>
    <name evidence="2" type="ORF">FEM03_15375</name>
</gene>
<dbReference type="GO" id="GO:0016887">
    <property type="term" value="F:ATP hydrolysis activity"/>
    <property type="evidence" value="ECO:0007669"/>
    <property type="project" value="InterPro"/>
</dbReference>
<comment type="caution">
    <text evidence="2">The sequence shown here is derived from an EMBL/GenBank/DDBJ whole genome shotgun (WGS) entry which is preliminary data.</text>
</comment>
<organism evidence="2 3">
    <name type="scientific">Phragmitibacter flavus</name>
    <dbReference type="NCBI Taxonomy" id="2576071"/>
    <lineage>
        <taxon>Bacteria</taxon>
        <taxon>Pseudomonadati</taxon>
        <taxon>Verrucomicrobiota</taxon>
        <taxon>Verrucomicrobiia</taxon>
        <taxon>Verrucomicrobiales</taxon>
        <taxon>Verrucomicrobiaceae</taxon>
        <taxon>Phragmitibacter</taxon>
    </lineage>
</organism>
<dbReference type="RefSeq" id="WP_138087167.1">
    <property type="nucleotide sequence ID" value="NZ_VAUV01000011.1"/>
</dbReference>
<protein>
    <submittedName>
        <fullName evidence="2">Recombinase RecF</fullName>
    </submittedName>
</protein>
<dbReference type="Pfam" id="PF13304">
    <property type="entry name" value="AAA_21"/>
    <property type="match status" value="1"/>
</dbReference>
<dbReference type="GO" id="GO:0005524">
    <property type="term" value="F:ATP binding"/>
    <property type="evidence" value="ECO:0007669"/>
    <property type="project" value="InterPro"/>
</dbReference>
<dbReference type="Proteomes" id="UP000306196">
    <property type="component" value="Unassembled WGS sequence"/>
</dbReference>
<evidence type="ECO:0000313" key="2">
    <source>
        <dbReference type="EMBL" id="TLD69707.1"/>
    </source>
</evidence>
<dbReference type="GO" id="GO:0006302">
    <property type="term" value="P:double-strand break repair"/>
    <property type="evidence" value="ECO:0007669"/>
    <property type="project" value="TreeGrafter"/>
</dbReference>
<sequence>MLKTLHIRHCRSLLDLRLRLGRVTVITGENGVGKSNVYRSLAMLQRLAAGRFAEAIAQEGGMPSLLWSGKRDLKKPLRVSWKIEHDFFLYEMECGLVPNAPGDITKFRTDPDVKLETLQLHQRGKSHVIAKRKGPMIDLRDADGRFETAPFPLHSPESMLSEIRDAARYPGLAAAREILLSWRFYHQFRTDADSALRRPVIGSWSPVLSHDGANLAATLQTIVEARRGEPLDEIVENAFPETRWRACDDQDRFQLQILRPGLKRWLDASEVSDGTLRFFCLFAALLSPKPPPLLVLNEPETSLHPQLFSTLANLVAQVPEETQIIIVTHSQTLAEALDAVLPCKRIELVSYEGETRRAVEGTGPRVQVFDDGDEDDQEN</sequence>
<evidence type="ECO:0000259" key="1">
    <source>
        <dbReference type="Pfam" id="PF13304"/>
    </source>
</evidence>
<proteinExistence type="predicted"/>
<name>A0A5R8KBT6_9BACT</name>
<dbReference type="InterPro" id="IPR014555">
    <property type="entry name" value="RecF-like"/>
</dbReference>
<dbReference type="PIRSF" id="PIRSF029347">
    <property type="entry name" value="RecF"/>
    <property type="match status" value="1"/>
</dbReference>